<reference evidence="2" key="1">
    <citation type="submission" date="2020-10" db="EMBL/GenBank/DDBJ databases">
        <title>Sequencing the genomes of 1000 actinobacteria strains.</title>
        <authorList>
            <person name="Klenk H.-P."/>
        </authorList>
    </citation>
    <scope>NUCLEOTIDE SEQUENCE</scope>
    <source>
        <strain evidence="2">DSM 45354</strain>
    </source>
</reference>
<accession>A0A927REI2</accession>
<dbReference type="RefSeq" id="WP_192755290.1">
    <property type="nucleotide sequence ID" value="NZ_BAABJL010000005.1"/>
</dbReference>
<comment type="caution">
    <text evidence="2">The sequence shown here is derived from an EMBL/GenBank/DDBJ whole genome shotgun (WGS) entry which is preliminary data.</text>
</comment>
<evidence type="ECO:0000259" key="1">
    <source>
        <dbReference type="PROSITE" id="PS51729"/>
    </source>
</evidence>
<dbReference type="EMBL" id="JADBEM010000001">
    <property type="protein sequence ID" value="MBE1612199.1"/>
    <property type="molecule type" value="Genomic_DNA"/>
</dbReference>
<organism evidence="2 3">
    <name type="scientific">Actinopolymorpha pittospori</name>
    <dbReference type="NCBI Taxonomy" id="648752"/>
    <lineage>
        <taxon>Bacteria</taxon>
        <taxon>Bacillati</taxon>
        <taxon>Actinomycetota</taxon>
        <taxon>Actinomycetes</taxon>
        <taxon>Propionibacteriales</taxon>
        <taxon>Actinopolymorphaceae</taxon>
        <taxon>Actinopolymorpha</taxon>
    </lineage>
</organism>
<dbReference type="InterPro" id="IPR045057">
    <property type="entry name" value="Gcn5-rel_NAT"/>
</dbReference>
<dbReference type="InterPro" id="IPR031165">
    <property type="entry name" value="GNAT_YJDJ"/>
</dbReference>
<name>A0A927REI2_9ACTN</name>
<keyword evidence="3" id="KW-1185">Reference proteome</keyword>
<dbReference type="PANTHER" id="PTHR31435:SF10">
    <property type="entry name" value="BSR4717 PROTEIN"/>
    <property type="match status" value="1"/>
</dbReference>
<dbReference type="PANTHER" id="PTHR31435">
    <property type="entry name" value="PROTEIN NATD1"/>
    <property type="match status" value="1"/>
</dbReference>
<dbReference type="Pfam" id="PF14542">
    <property type="entry name" value="Acetyltransf_CG"/>
    <property type="match status" value="1"/>
</dbReference>
<evidence type="ECO:0000313" key="2">
    <source>
        <dbReference type="EMBL" id="MBE1612199.1"/>
    </source>
</evidence>
<dbReference type="SUPFAM" id="SSF55729">
    <property type="entry name" value="Acyl-CoA N-acyltransferases (Nat)"/>
    <property type="match status" value="1"/>
</dbReference>
<protein>
    <submittedName>
        <fullName evidence="2">GNAT family acetyltransferase</fullName>
    </submittedName>
</protein>
<dbReference type="PROSITE" id="PS51729">
    <property type="entry name" value="GNAT_YJDJ"/>
    <property type="match status" value="1"/>
</dbReference>
<proteinExistence type="predicted"/>
<gene>
    <name evidence="2" type="ORF">HEB94_009047</name>
</gene>
<dbReference type="Proteomes" id="UP000638648">
    <property type="component" value="Unassembled WGS sequence"/>
</dbReference>
<feature type="domain" description="N-acetyltransferase" evidence="1">
    <location>
        <begin position="15"/>
        <end position="101"/>
    </location>
</feature>
<dbReference type="InterPro" id="IPR016181">
    <property type="entry name" value="Acyl_CoA_acyltransferase"/>
</dbReference>
<dbReference type="AlphaFoldDB" id="A0A927REI2"/>
<dbReference type="Gene3D" id="3.40.630.30">
    <property type="match status" value="1"/>
</dbReference>
<sequence length="117" mass="13080">MTDAPTSPATPPTVHRVDAKNRYEVRVGDEIAGFAAYRDREDQRVLYHTEIKDAFSGRGLSSVLVTQALTDIRESGKQVVPVCPLVAAYLKKHEEFSDIARPVTPETLQWLDRVLNS</sequence>
<evidence type="ECO:0000313" key="3">
    <source>
        <dbReference type="Proteomes" id="UP000638648"/>
    </source>
</evidence>